<dbReference type="SUPFAM" id="SSF56935">
    <property type="entry name" value="Porins"/>
    <property type="match status" value="1"/>
</dbReference>
<dbReference type="Pfam" id="PF04575">
    <property type="entry name" value="SlipAM"/>
    <property type="match status" value="1"/>
</dbReference>
<dbReference type="EMBL" id="PIPL01000002">
    <property type="protein sequence ID" value="RUO24364.1"/>
    <property type="molecule type" value="Genomic_DNA"/>
</dbReference>
<dbReference type="RefSeq" id="WP_126804067.1">
    <property type="nucleotide sequence ID" value="NZ_PIPL01000002.1"/>
</dbReference>
<feature type="chain" id="PRO_5019232715" description="Surface lipoprotein assembly modifier C-terminal domain-containing protein" evidence="1">
    <location>
        <begin position="21"/>
        <end position="304"/>
    </location>
</feature>
<evidence type="ECO:0000313" key="3">
    <source>
        <dbReference type="EMBL" id="RUO24364.1"/>
    </source>
</evidence>
<dbReference type="AlphaFoldDB" id="A0A432W4K4"/>
<feature type="domain" description="Surface lipoprotein assembly modifier C-terminal" evidence="2">
    <location>
        <begin position="47"/>
        <end position="260"/>
    </location>
</feature>
<sequence length="304" mass="34189">MKLILYSLLFAGALPLSLYAEDSGESPLSWSGNLGAGAEQHSNVSVTEIESTTGEADSAILFEAGLDASWALSERFTLDAGYSFSDRRFNQFSEFDLRMHLAYLDLSYEAGDYSFGANHYYADALVDSNDFLTLNQSSLYVARFIGSQVYLRAALNQVRKNFSQLTERSADSQGLSTNIFWFSTDVQRFLSLGLSYTDEDANNNEFSYQAWGSRLRLSQRFQLFSRDARMQLSGSWEERDYEGVTTLLSEARQDTQLLAEANFEVALNQRLSLVAELERGRFRSNLAIADYAETRAGLGLRLDF</sequence>
<dbReference type="Proteomes" id="UP000288293">
    <property type="component" value="Unassembled WGS sequence"/>
</dbReference>
<comment type="caution">
    <text evidence="3">The sequence shown here is derived from an EMBL/GenBank/DDBJ whole genome shotgun (WGS) entry which is preliminary data.</text>
</comment>
<feature type="signal peptide" evidence="1">
    <location>
        <begin position="1"/>
        <end position="20"/>
    </location>
</feature>
<evidence type="ECO:0000313" key="4">
    <source>
        <dbReference type="Proteomes" id="UP000288293"/>
    </source>
</evidence>
<protein>
    <recommendedName>
        <fullName evidence="2">Surface lipoprotein assembly modifier C-terminal domain-containing protein</fullName>
    </recommendedName>
</protein>
<reference evidence="3 4" key="1">
    <citation type="journal article" date="2011" name="Front. Microbiol.">
        <title>Genomic signatures of strain selection and enhancement in Bacillus atrophaeus var. globigii, a historical biowarfare simulant.</title>
        <authorList>
            <person name="Gibbons H.S."/>
            <person name="Broomall S.M."/>
            <person name="McNew L.A."/>
            <person name="Daligault H."/>
            <person name="Chapman C."/>
            <person name="Bruce D."/>
            <person name="Karavis M."/>
            <person name="Krepps M."/>
            <person name="McGregor P.A."/>
            <person name="Hong C."/>
            <person name="Park K.H."/>
            <person name="Akmal A."/>
            <person name="Feldman A."/>
            <person name="Lin J.S."/>
            <person name="Chang W.E."/>
            <person name="Higgs B.W."/>
            <person name="Demirev P."/>
            <person name="Lindquist J."/>
            <person name="Liem A."/>
            <person name="Fochler E."/>
            <person name="Read T.D."/>
            <person name="Tapia R."/>
            <person name="Johnson S."/>
            <person name="Bishop-Lilly K.A."/>
            <person name="Detter C."/>
            <person name="Han C."/>
            <person name="Sozhamannan S."/>
            <person name="Rosenzweig C.N."/>
            <person name="Skowronski E.W."/>
        </authorList>
    </citation>
    <scope>NUCLEOTIDE SEQUENCE [LARGE SCALE GENOMIC DNA]</scope>
    <source>
        <strain evidence="3 4">MLST1</strain>
    </source>
</reference>
<evidence type="ECO:0000259" key="2">
    <source>
        <dbReference type="Pfam" id="PF04575"/>
    </source>
</evidence>
<keyword evidence="4" id="KW-1185">Reference proteome</keyword>
<name>A0A432W4K4_9GAMM</name>
<evidence type="ECO:0000256" key="1">
    <source>
        <dbReference type="SAM" id="SignalP"/>
    </source>
</evidence>
<accession>A0A432W4K4</accession>
<keyword evidence="1" id="KW-0732">Signal</keyword>
<dbReference type="OrthoDB" id="6380601at2"/>
<proteinExistence type="predicted"/>
<organism evidence="3 4">
    <name type="scientific">Aliidiomarina minuta</name>
    <dbReference type="NCBI Taxonomy" id="880057"/>
    <lineage>
        <taxon>Bacteria</taxon>
        <taxon>Pseudomonadati</taxon>
        <taxon>Pseudomonadota</taxon>
        <taxon>Gammaproteobacteria</taxon>
        <taxon>Alteromonadales</taxon>
        <taxon>Idiomarinaceae</taxon>
        <taxon>Aliidiomarina</taxon>
    </lineage>
</organism>
<dbReference type="InterPro" id="IPR007655">
    <property type="entry name" value="Slam_C"/>
</dbReference>
<gene>
    <name evidence="3" type="ORF">CWE09_10850</name>
</gene>